<evidence type="ECO:0000313" key="2">
    <source>
        <dbReference type="Proteomes" id="UP000034543"/>
    </source>
</evidence>
<dbReference type="PANTHER" id="PTHR12993:SF11">
    <property type="entry name" value="N-ACETYLGLUCOSAMINYL-PHOSPHATIDYLINOSITOL DE-N-ACETYLASE"/>
    <property type="match status" value="1"/>
</dbReference>
<dbReference type="PANTHER" id="PTHR12993">
    <property type="entry name" value="N-ACETYLGLUCOSAMINYL-PHOSPHATIDYLINOSITOL DE-N-ACETYLASE-RELATED"/>
    <property type="match status" value="1"/>
</dbReference>
<name>A0A0G1FDK8_9BACT</name>
<dbReference type="InterPro" id="IPR024078">
    <property type="entry name" value="LmbE-like_dom_sf"/>
</dbReference>
<gene>
    <name evidence="1" type="ORF">UV59_C0012G0036</name>
</gene>
<evidence type="ECO:0008006" key="3">
    <source>
        <dbReference type="Google" id="ProtNLM"/>
    </source>
</evidence>
<dbReference type="AlphaFoldDB" id="A0A0G1FDK8"/>
<evidence type="ECO:0000313" key="1">
    <source>
        <dbReference type="EMBL" id="KKS84943.1"/>
    </source>
</evidence>
<dbReference type="Pfam" id="PF02585">
    <property type="entry name" value="PIG-L"/>
    <property type="match status" value="1"/>
</dbReference>
<dbReference type="Gene3D" id="3.40.50.10320">
    <property type="entry name" value="LmbE-like"/>
    <property type="match status" value="1"/>
</dbReference>
<accession>A0A0G1FDK8</accession>
<dbReference type="SUPFAM" id="SSF102588">
    <property type="entry name" value="LmbE-like"/>
    <property type="match status" value="1"/>
</dbReference>
<sequence>MKKLLAIVAHPDDESFGFGGTLAKYAREGVEIHVMCATRGEEGKSQHEQEKLGSIREQELLTASKILGVTKVEFLDYHDGTLSNNLYHEVAAKIEAKIKTFRPDVVVTFDRLGISGHIDHMFMSMVTTFVCNKFRRSIKLFYLCELKSYTRLIKGYFIYFPPGYQEKEIDLVIDITSVWDIKKQAMYAHQSQLHDVRRILLLKRFFPKREYFRAAFRDRKKTKVGDDLFAA</sequence>
<dbReference type="Proteomes" id="UP000034543">
    <property type="component" value="Unassembled WGS sequence"/>
</dbReference>
<dbReference type="STRING" id="1618436.UV59_C0012G0036"/>
<dbReference type="InterPro" id="IPR003737">
    <property type="entry name" value="GlcNAc_PI_deacetylase-related"/>
</dbReference>
<protein>
    <recommendedName>
        <fullName evidence="3">PIG-L family deacetylase</fullName>
    </recommendedName>
</protein>
<proteinExistence type="predicted"/>
<organism evidence="1 2">
    <name type="scientific">Candidatus Gottesmanbacteria bacterium GW2011_GWA1_43_11</name>
    <dbReference type="NCBI Taxonomy" id="1618436"/>
    <lineage>
        <taxon>Bacteria</taxon>
        <taxon>Candidatus Gottesmaniibacteriota</taxon>
    </lineage>
</organism>
<reference evidence="1 2" key="1">
    <citation type="journal article" date="2015" name="Nature">
        <title>rRNA introns, odd ribosomes, and small enigmatic genomes across a large radiation of phyla.</title>
        <authorList>
            <person name="Brown C.T."/>
            <person name="Hug L.A."/>
            <person name="Thomas B.C."/>
            <person name="Sharon I."/>
            <person name="Castelle C.J."/>
            <person name="Singh A."/>
            <person name="Wilkins M.J."/>
            <person name="Williams K.H."/>
            <person name="Banfield J.F."/>
        </authorList>
    </citation>
    <scope>NUCLEOTIDE SEQUENCE [LARGE SCALE GENOMIC DNA]</scope>
</reference>
<dbReference type="GO" id="GO:0016811">
    <property type="term" value="F:hydrolase activity, acting on carbon-nitrogen (but not peptide) bonds, in linear amides"/>
    <property type="evidence" value="ECO:0007669"/>
    <property type="project" value="TreeGrafter"/>
</dbReference>
<comment type="caution">
    <text evidence="1">The sequence shown here is derived from an EMBL/GenBank/DDBJ whole genome shotgun (WGS) entry which is preliminary data.</text>
</comment>
<dbReference type="EMBL" id="LCFB01000012">
    <property type="protein sequence ID" value="KKS84943.1"/>
    <property type="molecule type" value="Genomic_DNA"/>
</dbReference>